<organism evidence="1">
    <name type="scientific">Anguilla anguilla</name>
    <name type="common">European freshwater eel</name>
    <name type="synonym">Muraena anguilla</name>
    <dbReference type="NCBI Taxonomy" id="7936"/>
    <lineage>
        <taxon>Eukaryota</taxon>
        <taxon>Metazoa</taxon>
        <taxon>Chordata</taxon>
        <taxon>Craniata</taxon>
        <taxon>Vertebrata</taxon>
        <taxon>Euteleostomi</taxon>
        <taxon>Actinopterygii</taxon>
        <taxon>Neopterygii</taxon>
        <taxon>Teleostei</taxon>
        <taxon>Anguilliformes</taxon>
        <taxon>Anguillidae</taxon>
        <taxon>Anguilla</taxon>
    </lineage>
</organism>
<evidence type="ECO:0000313" key="1">
    <source>
        <dbReference type="EMBL" id="JAH60798.1"/>
    </source>
</evidence>
<dbReference type="EMBL" id="GBXM01047779">
    <property type="protein sequence ID" value="JAH60798.1"/>
    <property type="molecule type" value="Transcribed_RNA"/>
</dbReference>
<name>A0A0E9U787_ANGAN</name>
<reference evidence="1" key="2">
    <citation type="journal article" date="2015" name="Fish Shellfish Immunol.">
        <title>Early steps in the European eel (Anguilla anguilla)-Vibrio vulnificus interaction in the gills: Role of the RtxA13 toxin.</title>
        <authorList>
            <person name="Callol A."/>
            <person name="Pajuelo D."/>
            <person name="Ebbesson L."/>
            <person name="Teles M."/>
            <person name="MacKenzie S."/>
            <person name="Amaro C."/>
        </authorList>
    </citation>
    <scope>NUCLEOTIDE SEQUENCE</scope>
</reference>
<protein>
    <submittedName>
        <fullName evidence="1">Uncharacterized protein</fullName>
    </submittedName>
</protein>
<sequence>MSVYPASGQTGYR</sequence>
<proteinExistence type="predicted"/>
<accession>A0A0E9U787</accession>
<reference evidence="1" key="1">
    <citation type="submission" date="2014-11" db="EMBL/GenBank/DDBJ databases">
        <authorList>
            <person name="Amaro Gonzalez C."/>
        </authorList>
    </citation>
    <scope>NUCLEOTIDE SEQUENCE</scope>
</reference>